<evidence type="ECO:0000256" key="3">
    <source>
        <dbReference type="PROSITE-ProRule" id="PRU10055"/>
    </source>
</evidence>
<keyword evidence="7" id="KW-1185">Reference proteome</keyword>
<reference evidence="6" key="1">
    <citation type="submission" date="2021-09" db="EMBL/GenBank/DDBJ databases">
        <authorList>
            <consortium name="AG Swart"/>
            <person name="Singh M."/>
            <person name="Singh A."/>
            <person name="Seah K."/>
            <person name="Emmerich C."/>
        </authorList>
    </citation>
    <scope>NUCLEOTIDE SEQUENCE</scope>
    <source>
        <strain evidence="6">ATCC30299</strain>
    </source>
</reference>
<feature type="region of interest" description="Disordered" evidence="5">
    <location>
        <begin position="233"/>
        <end position="264"/>
    </location>
</feature>
<evidence type="ECO:0000256" key="5">
    <source>
        <dbReference type="SAM" id="MobiDB-lite"/>
    </source>
</evidence>
<dbReference type="GO" id="GO:0008422">
    <property type="term" value="F:beta-glucosidase activity"/>
    <property type="evidence" value="ECO:0007669"/>
    <property type="project" value="TreeGrafter"/>
</dbReference>
<dbReference type="PRINTS" id="PR00131">
    <property type="entry name" value="GLHYDRLASE1"/>
</dbReference>
<dbReference type="Proteomes" id="UP001162131">
    <property type="component" value="Unassembled WGS sequence"/>
</dbReference>
<evidence type="ECO:0000256" key="4">
    <source>
        <dbReference type="RuleBase" id="RU003690"/>
    </source>
</evidence>
<evidence type="ECO:0008006" key="8">
    <source>
        <dbReference type="Google" id="ProtNLM"/>
    </source>
</evidence>
<keyword evidence="1" id="KW-0378">Hydrolase</keyword>
<sequence>MFKLGWFADPVVFGKYPDEMHNLITGDRLPSFTSEQSKLLKGSYDFLGVNYYTSNYAKYTGVIGSNFYNDGRYTTGAYNATGHLIGPFGQSSWLNVYPQGFRDLLNHVNDRYNHPIIYILENGVSCPNENTAEDAINDSFRMDYLYGHVMKLAEAVRFDKVNIRGYFHWSLLDNFEWADGFSSRYGLTYVNFDQNLTRTIKKSGYLYRNIIDAFDEMKIEDVLELSVDDLMTQDDYDENDDYDDYDDYDDFDEDSAFADEDEDE</sequence>
<keyword evidence="2" id="KW-0326">Glycosidase</keyword>
<comment type="caution">
    <text evidence="6">The sequence shown here is derived from an EMBL/GenBank/DDBJ whole genome shotgun (WGS) entry which is preliminary data.</text>
</comment>
<gene>
    <name evidence="6" type="ORF">BSTOLATCC_MIC36005</name>
</gene>
<dbReference type="PANTHER" id="PTHR10353:SF137">
    <property type="entry name" value="MYROSINASE 3-RELATED"/>
    <property type="match status" value="1"/>
</dbReference>
<organism evidence="6 7">
    <name type="scientific">Blepharisma stoltei</name>
    <dbReference type="NCBI Taxonomy" id="1481888"/>
    <lineage>
        <taxon>Eukaryota</taxon>
        <taxon>Sar</taxon>
        <taxon>Alveolata</taxon>
        <taxon>Ciliophora</taxon>
        <taxon>Postciliodesmatophora</taxon>
        <taxon>Heterotrichea</taxon>
        <taxon>Heterotrichida</taxon>
        <taxon>Blepharismidae</taxon>
        <taxon>Blepharisma</taxon>
    </lineage>
</organism>
<dbReference type="PROSITE" id="PS00572">
    <property type="entry name" value="GLYCOSYL_HYDROL_F1_1"/>
    <property type="match status" value="1"/>
</dbReference>
<accession>A0AAU9JF35</accession>
<evidence type="ECO:0000256" key="2">
    <source>
        <dbReference type="ARBA" id="ARBA00023295"/>
    </source>
</evidence>
<evidence type="ECO:0000256" key="1">
    <source>
        <dbReference type="ARBA" id="ARBA00022801"/>
    </source>
</evidence>
<evidence type="ECO:0000313" key="7">
    <source>
        <dbReference type="Proteomes" id="UP001162131"/>
    </source>
</evidence>
<dbReference type="AlphaFoldDB" id="A0AAU9JF35"/>
<dbReference type="Gene3D" id="3.20.20.80">
    <property type="entry name" value="Glycosidases"/>
    <property type="match status" value="1"/>
</dbReference>
<protein>
    <recommendedName>
        <fullName evidence="8">Beta-glucosidase</fullName>
    </recommendedName>
</protein>
<dbReference type="Pfam" id="PF00232">
    <property type="entry name" value="Glyco_hydro_1"/>
    <property type="match status" value="1"/>
</dbReference>
<dbReference type="GO" id="GO:0005975">
    <property type="term" value="P:carbohydrate metabolic process"/>
    <property type="evidence" value="ECO:0007669"/>
    <property type="project" value="InterPro"/>
</dbReference>
<dbReference type="EMBL" id="CAJZBQ010000036">
    <property type="protein sequence ID" value="CAG9324208.1"/>
    <property type="molecule type" value="Genomic_DNA"/>
</dbReference>
<dbReference type="InterPro" id="IPR017853">
    <property type="entry name" value="GH"/>
</dbReference>
<name>A0AAU9JF35_9CILI</name>
<dbReference type="SUPFAM" id="SSF51445">
    <property type="entry name" value="(Trans)glycosidases"/>
    <property type="match status" value="1"/>
</dbReference>
<dbReference type="PANTHER" id="PTHR10353">
    <property type="entry name" value="GLYCOSYL HYDROLASE"/>
    <property type="match status" value="1"/>
</dbReference>
<evidence type="ECO:0000313" key="6">
    <source>
        <dbReference type="EMBL" id="CAG9324208.1"/>
    </source>
</evidence>
<dbReference type="InterPro" id="IPR001360">
    <property type="entry name" value="Glyco_hydro_1"/>
</dbReference>
<proteinExistence type="inferred from homology"/>
<comment type="similarity">
    <text evidence="4">Belongs to the glycosyl hydrolase 1 family.</text>
</comment>
<feature type="active site" description="Nucleophile" evidence="3">
    <location>
        <position position="121"/>
    </location>
</feature>
<dbReference type="InterPro" id="IPR018120">
    <property type="entry name" value="Glyco_hydro_1_AS"/>
</dbReference>